<accession>A0A183D8U6</accession>
<dbReference type="Pfam" id="PF08240">
    <property type="entry name" value="ADH_N"/>
    <property type="match status" value="1"/>
</dbReference>
<dbReference type="InterPro" id="IPR051034">
    <property type="entry name" value="Mito_Enoyl-ACP_Reductase"/>
</dbReference>
<dbReference type="PANTHER" id="PTHR43981">
    <property type="entry name" value="ENOYL-[ACYL-CARRIER-PROTEIN] REDUCTASE, MITOCHONDRIAL"/>
    <property type="match status" value="1"/>
</dbReference>
<dbReference type="Gene3D" id="3.90.180.10">
    <property type="entry name" value="Medium-chain alcohol dehydrogenases, catalytic domain"/>
    <property type="match status" value="1"/>
</dbReference>
<sequence length="145" mass="15731">LPAVAGIEGFGVIEETGRGVTSLRSGDWVVPAHSAVGCWRTFGNHAERDLFKIGNDIPFESAATFQINPPTAFRMLKDFAVLQPGDLVVQNGANSNVGRCVIQVCLFPNKPTHRNHTCCIQSKSEVNIFSVTHLNSVSQKLLPSE</sequence>
<keyword evidence="2" id="KW-0560">Oxidoreductase</keyword>
<organism evidence="6">
    <name type="scientific">Gongylonema pulchrum</name>
    <dbReference type="NCBI Taxonomy" id="637853"/>
    <lineage>
        <taxon>Eukaryota</taxon>
        <taxon>Metazoa</taxon>
        <taxon>Ecdysozoa</taxon>
        <taxon>Nematoda</taxon>
        <taxon>Chromadorea</taxon>
        <taxon>Rhabditida</taxon>
        <taxon>Spirurina</taxon>
        <taxon>Spiruromorpha</taxon>
        <taxon>Spiruroidea</taxon>
        <taxon>Gongylonematidae</taxon>
        <taxon>Gongylonema</taxon>
    </lineage>
</organism>
<dbReference type="AlphaFoldDB" id="A0A183D8U6"/>
<protein>
    <recommendedName>
        <fullName evidence="3">Enoyl-[acyl-carrier-protein] reductase, mitochondrial</fullName>
    </recommendedName>
    <alternativeName>
        <fullName evidence="4">2-enoyl thioester reductase</fullName>
    </alternativeName>
</protein>
<reference evidence="6" key="1">
    <citation type="submission" date="2016-06" db="UniProtKB">
        <authorList>
            <consortium name="WormBaseParasite"/>
        </authorList>
    </citation>
    <scope>IDENTIFICATION</scope>
</reference>
<dbReference type="GO" id="GO:0006631">
    <property type="term" value="P:fatty acid metabolic process"/>
    <property type="evidence" value="ECO:0007669"/>
    <property type="project" value="TreeGrafter"/>
</dbReference>
<feature type="domain" description="Alcohol dehydrogenase-like N-terminal" evidence="5">
    <location>
        <begin position="1"/>
        <end position="40"/>
    </location>
</feature>
<name>A0A183D8U6_9BILA</name>
<proteinExistence type="predicted"/>
<dbReference type="InterPro" id="IPR011032">
    <property type="entry name" value="GroES-like_sf"/>
</dbReference>
<dbReference type="PANTHER" id="PTHR43981:SF2">
    <property type="entry name" value="ENOYL-[ACYL-CARRIER-PROTEIN] REDUCTASE, MITOCHONDRIAL"/>
    <property type="match status" value="1"/>
</dbReference>
<evidence type="ECO:0000256" key="4">
    <source>
        <dbReference type="ARBA" id="ARBA00042123"/>
    </source>
</evidence>
<evidence type="ECO:0000256" key="1">
    <source>
        <dbReference type="ARBA" id="ARBA00022857"/>
    </source>
</evidence>
<dbReference type="GO" id="GO:0016491">
    <property type="term" value="F:oxidoreductase activity"/>
    <property type="evidence" value="ECO:0007669"/>
    <property type="project" value="UniProtKB-KW"/>
</dbReference>
<dbReference type="SUPFAM" id="SSF50129">
    <property type="entry name" value="GroES-like"/>
    <property type="match status" value="1"/>
</dbReference>
<evidence type="ECO:0000256" key="3">
    <source>
        <dbReference type="ARBA" id="ARBA00041058"/>
    </source>
</evidence>
<dbReference type="WBParaSite" id="GPUH_0000514401-mRNA-1">
    <property type="protein sequence ID" value="GPUH_0000514401-mRNA-1"/>
    <property type="gene ID" value="GPUH_0000514401"/>
</dbReference>
<evidence type="ECO:0000313" key="6">
    <source>
        <dbReference type="WBParaSite" id="GPUH_0000514401-mRNA-1"/>
    </source>
</evidence>
<dbReference type="GO" id="GO:0005739">
    <property type="term" value="C:mitochondrion"/>
    <property type="evidence" value="ECO:0007669"/>
    <property type="project" value="TreeGrafter"/>
</dbReference>
<evidence type="ECO:0000259" key="5">
    <source>
        <dbReference type="Pfam" id="PF08240"/>
    </source>
</evidence>
<keyword evidence="1" id="KW-0521">NADP</keyword>
<dbReference type="Gene3D" id="3.40.50.720">
    <property type="entry name" value="NAD(P)-binding Rossmann-like Domain"/>
    <property type="match status" value="1"/>
</dbReference>
<dbReference type="InterPro" id="IPR013154">
    <property type="entry name" value="ADH-like_N"/>
</dbReference>
<evidence type="ECO:0000256" key="2">
    <source>
        <dbReference type="ARBA" id="ARBA00023002"/>
    </source>
</evidence>